<gene>
    <name evidence="2" type="ORF">THAOC_14298</name>
</gene>
<feature type="region of interest" description="Disordered" evidence="1">
    <location>
        <begin position="1"/>
        <end position="106"/>
    </location>
</feature>
<organism evidence="2 3">
    <name type="scientific">Thalassiosira oceanica</name>
    <name type="common">Marine diatom</name>
    <dbReference type="NCBI Taxonomy" id="159749"/>
    <lineage>
        <taxon>Eukaryota</taxon>
        <taxon>Sar</taxon>
        <taxon>Stramenopiles</taxon>
        <taxon>Ochrophyta</taxon>
        <taxon>Bacillariophyta</taxon>
        <taxon>Coscinodiscophyceae</taxon>
        <taxon>Thalassiosirophycidae</taxon>
        <taxon>Thalassiosirales</taxon>
        <taxon>Thalassiosiraceae</taxon>
        <taxon>Thalassiosira</taxon>
    </lineage>
</organism>
<protein>
    <submittedName>
        <fullName evidence="2">Uncharacterized protein</fullName>
    </submittedName>
</protein>
<dbReference type="EMBL" id="AGNL01016685">
    <property type="protein sequence ID" value="EJK64914.1"/>
    <property type="molecule type" value="Genomic_DNA"/>
</dbReference>
<dbReference type="Proteomes" id="UP000266841">
    <property type="component" value="Unassembled WGS sequence"/>
</dbReference>
<name>K0SIW1_THAOC</name>
<feature type="compositionally biased region" description="Basic and acidic residues" evidence="1">
    <location>
        <begin position="1"/>
        <end position="31"/>
    </location>
</feature>
<evidence type="ECO:0000313" key="2">
    <source>
        <dbReference type="EMBL" id="EJK64914.1"/>
    </source>
</evidence>
<reference evidence="2 3" key="1">
    <citation type="journal article" date="2012" name="Genome Biol.">
        <title>Genome and low-iron response of an oceanic diatom adapted to chronic iron limitation.</title>
        <authorList>
            <person name="Lommer M."/>
            <person name="Specht M."/>
            <person name="Roy A.S."/>
            <person name="Kraemer L."/>
            <person name="Andreson R."/>
            <person name="Gutowska M.A."/>
            <person name="Wolf J."/>
            <person name="Bergner S.V."/>
            <person name="Schilhabel M.B."/>
            <person name="Klostermeier U.C."/>
            <person name="Beiko R.G."/>
            <person name="Rosenstiel P."/>
            <person name="Hippler M."/>
            <person name="Laroche J."/>
        </authorList>
    </citation>
    <scope>NUCLEOTIDE SEQUENCE [LARGE SCALE GENOMIC DNA]</scope>
    <source>
        <strain evidence="2 3">CCMP1005</strain>
    </source>
</reference>
<evidence type="ECO:0000313" key="3">
    <source>
        <dbReference type="Proteomes" id="UP000266841"/>
    </source>
</evidence>
<proteinExistence type="predicted"/>
<evidence type="ECO:0000256" key="1">
    <source>
        <dbReference type="SAM" id="MobiDB-lite"/>
    </source>
</evidence>
<feature type="compositionally biased region" description="Basic and acidic residues" evidence="1">
    <location>
        <begin position="88"/>
        <end position="106"/>
    </location>
</feature>
<feature type="non-terminal residue" evidence="2">
    <location>
        <position position="1"/>
    </location>
</feature>
<dbReference type="AlphaFoldDB" id="K0SIW1"/>
<keyword evidence="3" id="KW-1185">Reference proteome</keyword>
<sequence length="228" mass="24821">LLESPEDSREGKDPGLLESPEDSREEDKDSGLLELPDVSLSLAPNAKKSNKSCPAARATEKHGKNPWPLRHLGQGHSLSPVPEDSLEDKESGLESPGDSREDKESGLLDSGLLDLNLVDLAVEPLDSCFGEDYVARASRERNHALSFSDKIVVLAVKDLLAVEGASPTDEFRFHPAANDVMSTSQDDHEPPPLTPFRFVNRVLDGFNENDTTLASSDASSSVINRYEM</sequence>
<accession>K0SIW1</accession>
<comment type="caution">
    <text evidence="2">The sequence shown here is derived from an EMBL/GenBank/DDBJ whole genome shotgun (WGS) entry which is preliminary data.</text>
</comment>